<evidence type="ECO:0000259" key="5">
    <source>
        <dbReference type="SMART" id="SM00563"/>
    </source>
</evidence>
<dbReference type="PANTHER" id="PTHR10434:SF66">
    <property type="entry name" value="PHOSPHOLIPID_GLYCEROL ACYLTRANSFERASE DOMAIN-CONTAINING PROTEIN"/>
    <property type="match status" value="1"/>
</dbReference>
<evidence type="ECO:0000256" key="2">
    <source>
        <dbReference type="ARBA" id="ARBA00022679"/>
    </source>
</evidence>
<comment type="pathway">
    <text evidence="1">Lipid metabolism.</text>
</comment>
<accession>A0A2N9X4S3</accession>
<name>A0A2N9X4S3_9NEIS</name>
<dbReference type="Pfam" id="PF01553">
    <property type="entry name" value="Acyltransferase"/>
    <property type="match status" value="1"/>
</dbReference>
<sequence length="267" mass="30587">MVLADKLMNWCNWLWRWCATAIGFLLFGIFGIVFKILLLPYTLPNTRKKRASHLKARRLVGGIWAGFIHYLRFTGVISVRYQGFERLGRPGQLIMVNHPSLLDVVFMLAKVPKLNCIVKKDLLSNPIMKSPILACGFLPNDESLQIIEDADAVLKGGQSLLIFPEGTRTGWDNKICFNRGAVSIGLRSATVITPVVIVMNPPALKKNQPWYQIPKQKIQYDFYVGNDIDPQDWLQSKPLPIAARQLNQQLQEYFQQECKRESFKWKI</sequence>
<feature type="transmembrane region" description="Helical" evidence="4">
    <location>
        <begin position="14"/>
        <end position="38"/>
    </location>
</feature>
<keyword evidence="4" id="KW-1133">Transmembrane helix</keyword>
<keyword evidence="4" id="KW-0472">Membrane</keyword>
<feature type="domain" description="Phospholipid/glycerol acyltransferase" evidence="5">
    <location>
        <begin position="92"/>
        <end position="200"/>
    </location>
</feature>
<dbReference type="AlphaFoldDB" id="A0A2N9X4S3"/>
<evidence type="ECO:0000313" key="6">
    <source>
        <dbReference type="EMBL" id="PIT38176.1"/>
    </source>
</evidence>
<dbReference type="PANTHER" id="PTHR10434">
    <property type="entry name" value="1-ACYL-SN-GLYCEROL-3-PHOSPHATE ACYLTRANSFERASE"/>
    <property type="match status" value="1"/>
</dbReference>
<evidence type="ECO:0000256" key="3">
    <source>
        <dbReference type="ARBA" id="ARBA00023315"/>
    </source>
</evidence>
<gene>
    <name evidence="6" type="ORF">BHC54_06365</name>
</gene>
<organism evidence="6 7">
    <name type="scientific">Snodgrassella alvi</name>
    <dbReference type="NCBI Taxonomy" id="1196083"/>
    <lineage>
        <taxon>Bacteria</taxon>
        <taxon>Pseudomonadati</taxon>
        <taxon>Pseudomonadota</taxon>
        <taxon>Betaproteobacteria</taxon>
        <taxon>Neisseriales</taxon>
        <taxon>Neisseriaceae</taxon>
        <taxon>Snodgrassella</taxon>
    </lineage>
</organism>
<dbReference type="GO" id="GO:0003841">
    <property type="term" value="F:1-acylglycerol-3-phosphate O-acyltransferase activity"/>
    <property type="evidence" value="ECO:0007669"/>
    <property type="project" value="TreeGrafter"/>
</dbReference>
<dbReference type="CDD" id="cd07989">
    <property type="entry name" value="LPLAT_AGPAT-like"/>
    <property type="match status" value="1"/>
</dbReference>
<feature type="transmembrane region" description="Helical" evidence="4">
    <location>
        <begin position="59"/>
        <end position="81"/>
    </location>
</feature>
<dbReference type="GO" id="GO:0006654">
    <property type="term" value="P:phosphatidic acid biosynthetic process"/>
    <property type="evidence" value="ECO:0007669"/>
    <property type="project" value="TreeGrafter"/>
</dbReference>
<comment type="caution">
    <text evidence="6">The sequence shown here is derived from an EMBL/GenBank/DDBJ whole genome shotgun (WGS) entry which is preliminary data.</text>
</comment>
<keyword evidence="4" id="KW-0812">Transmembrane</keyword>
<dbReference type="EMBL" id="MEIL01000029">
    <property type="protein sequence ID" value="PIT38176.1"/>
    <property type="molecule type" value="Genomic_DNA"/>
</dbReference>
<evidence type="ECO:0000313" key="7">
    <source>
        <dbReference type="Proteomes" id="UP000230202"/>
    </source>
</evidence>
<dbReference type="SUPFAM" id="SSF69593">
    <property type="entry name" value="Glycerol-3-phosphate (1)-acyltransferase"/>
    <property type="match status" value="1"/>
</dbReference>
<keyword evidence="3 6" id="KW-0012">Acyltransferase</keyword>
<keyword evidence="2 6" id="KW-0808">Transferase</keyword>
<evidence type="ECO:0000256" key="1">
    <source>
        <dbReference type="ARBA" id="ARBA00005189"/>
    </source>
</evidence>
<proteinExistence type="predicted"/>
<dbReference type="InterPro" id="IPR002123">
    <property type="entry name" value="Plipid/glycerol_acylTrfase"/>
</dbReference>
<keyword evidence="7" id="KW-1185">Reference proteome</keyword>
<dbReference type="SMART" id="SM00563">
    <property type="entry name" value="PlsC"/>
    <property type="match status" value="1"/>
</dbReference>
<evidence type="ECO:0000256" key="4">
    <source>
        <dbReference type="SAM" id="Phobius"/>
    </source>
</evidence>
<dbReference type="Proteomes" id="UP000230202">
    <property type="component" value="Unassembled WGS sequence"/>
</dbReference>
<reference evidence="6" key="1">
    <citation type="journal article" date="2017" name="MBio">
        <title>Type VI secretion-mediated competition in the bee gut microbiome.</title>
        <authorList>
            <person name="Steele M.I."/>
            <person name="Kwong W.K."/>
            <person name="Powell J.E."/>
            <person name="Whiteley M."/>
            <person name="Moran N.A."/>
        </authorList>
    </citation>
    <scope>NUCLEOTIDE SEQUENCE [LARGE SCALE GENOMIC DNA]</scope>
    <source>
        <strain evidence="6">WkB273</strain>
    </source>
</reference>
<protein>
    <submittedName>
        <fullName evidence="6">Acyl-phosphate glycerol 3-phosphate acyltransferase</fullName>
    </submittedName>
</protein>